<comment type="caution">
    <text evidence="2">The sequence shown here is derived from an EMBL/GenBank/DDBJ whole genome shotgun (WGS) entry which is preliminary data.</text>
</comment>
<evidence type="ECO:0000313" key="2">
    <source>
        <dbReference type="EMBL" id="RBQ22092.1"/>
    </source>
</evidence>
<evidence type="ECO:0000313" key="3">
    <source>
        <dbReference type="Proteomes" id="UP000253303"/>
    </source>
</evidence>
<feature type="signal peptide" evidence="1">
    <location>
        <begin position="1"/>
        <end position="31"/>
    </location>
</feature>
<dbReference type="EMBL" id="QMEY01000001">
    <property type="protein sequence ID" value="RBQ22092.1"/>
    <property type="molecule type" value="Genomic_DNA"/>
</dbReference>
<gene>
    <name evidence="2" type="ORF">DP939_05400</name>
</gene>
<dbReference type="AlphaFoldDB" id="A0A366M9E1"/>
<protein>
    <submittedName>
        <fullName evidence="2">Uncharacterized protein</fullName>
    </submittedName>
</protein>
<dbReference type="Proteomes" id="UP000253303">
    <property type="component" value="Unassembled WGS sequence"/>
</dbReference>
<evidence type="ECO:0000256" key="1">
    <source>
        <dbReference type="SAM" id="SignalP"/>
    </source>
</evidence>
<keyword evidence="1" id="KW-0732">Signal</keyword>
<sequence>MRKARYLLAGAALAGSLSVLTAGIAAAPAHAATGWAKHHFGPYFSQGQESFQRESYFKGYWYKAGGKYYFAGDLVDRHRNDRDYSYVWFKWYDRFGKFHQNYYKTFGHKHFNPFPFKRDFDLRVCEGDTPTSGCGGWHDVF</sequence>
<proteinExistence type="predicted"/>
<feature type="chain" id="PRO_5016693974" evidence="1">
    <location>
        <begin position="32"/>
        <end position="141"/>
    </location>
</feature>
<name>A0A366M9E1_9ACTN</name>
<organism evidence="2 3">
    <name type="scientific">Spongiactinospora rosea</name>
    <dbReference type="NCBI Taxonomy" id="2248750"/>
    <lineage>
        <taxon>Bacteria</taxon>
        <taxon>Bacillati</taxon>
        <taxon>Actinomycetota</taxon>
        <taxon>Actinomycetes</taxon>
        <taxon>Streptosporangiales</taxon>
        <taxon>Streptosporangiaceae</taxon>
        <taxon>Spongiactinospora</taxon>
    </lineage>
</organism>
<keyword evidence="3" id="KW-1185">Reference proteome</keyword>
<dbReference type="OrthoDB" id="3537721at2"/>
<reference evidence="2 3" key="1">
    <citation type="submission" date="2018-06" db="EMBL/GenBank/DDBJ databases">
        <title>Sphaerisporangium craniellae sp. nov., isolated from a marine sponge in the South China Sea.</title>
        <authorList>
            <person name="Li L."/>
        </authorList>
    </citation>
    <scope>NUCLEOTIDE SEQUENCE [LARGE SCALE GENOMIC DNA]</scope>
    <source>
        <strain evidence="2 3">LHW63015</strain>
    </source>
</reference>
<dbReference type="RefSeq" id="WP_113979389.1">
    <property type="nucleotide sequence ID" value="NZ_QMEY01000001.1"/>
</dbReference>
<accession>A0A366M9E1</accession>